<evidence type="ECO:0000313" key="3">
    <source>
        <dbReference type="Proteomes" id="UP000177279"/>
    </source>
</evidence>
<comment type="caution">
    <text evidence="2">The sequence shown here is derived from an EMBL/GenBank/DDBJ whole genome shotgun (WGS) entry which is preliminary data.</text>
</comment>
<evidence type="ECO:0000256" key="1">
    <source>
        <dbReference type="SAM" id="Phobius"/>
    </source>
</evidence>
<feature type="transmembrane region" description="Helical" evidence="1">
    <location>
        <begin position="20"/>
        <end position="44"/>
    </location>
</feature>
<organism evidence="2 3">
    <name type="scientific">Candidatus Zambryskibacteria bacterium RIFCSPHIGHO2_02_FULL_43_37</name>
    <dbReference type="NCBI Taxonomy" id="1802749"/>
    <lineage>
        <taxon>Bacteria</taxon>
        <taxon>Candidatus Zambryskiibacteriota</taxon>
    </lineage>
</organism>
<accession>A0A1G2TGS6</accession>
<gene>
    <name evidence="2" type="ORF">A3D49_01265</name>
</gene>
<proteinExistence type="predicted"/>
<protein>
    <submittedName>
        <fullName evidence="2">Uncharacterized protein</fullName>
    </submittedName>
</protein>
<feature type="transmembrane region" description="Helical" evidence="1">
    <location>
        <begin position="56"/>
        <end position="83"/>
    </location>
</feature>
<name>A0A1G2TGS6_9BACT</name>
<reference evidence="2 3" key="1">
    <citation type="journal article" date="2016" name="Nat. Commun.">
        <title>Thousands of microbial genomes shed light on interconnected biogeochemical processes in an aquifer system.</title>
        <authorList>
            <person name="Anantharaman K."/>
            <person name="Brown C.T."/>
            <person name="Hug L.A."/>
            <person name="Sharon I."/>
            <person name="Castelle C.J."/>
            <person name="Probst A.J."/>
            <person name="Thomas B.C."/>
            <person name="Singh A."/>
            <person name="Wilkins M.J."/>
            <person name="Karaoz U."/>
            <person name="Brodie E.L."/>
            <person name="Williams K.H."/>
            <person name="Hubbard S.S."/>
            <person name="Banfield J.F."/>
        </authorList>
    </citation>
    <scope>NUCLEOTIDE SEQUENCE [LARGE SCALE GENOMIC DNA]</scope>
</reference>
<dbReference type="AlphaFoldDB" id="A0A1G2TGS6"/>
<evidence type="ECO:0000313" key="2">
    <source>
        <dbReference type="EMBL" id="OHA96490.1"/>
    </source>
</evidence>
<keyword evidence="1" id="KW-0472">Membrane</keyword>
<sequence length="87" mass="9630">MSFQNVGRALDGYLYRVSWYQFFGSSIAAVFCGWLTYSTFYAAAGSKLLKEAPMGLVLFVTLGILLWGFLCVIAVISTVASLFPRKE</sequence>
<dbReference type="Proteomes" id="UP000177279">
    <property type="component" value="Unassembled WGS sequence"/>
</dbReference>
<dbReference type="EMBL" id="MHVS01000005">
    <property type="protein sequence ID" value="OHA96490.1"/>
    <property type="molecule type" value="Genomic_DNA"/>
</dbReference>
<keyword evidence="1" id="KW-0812">Transmembrane</keyword>
<keyword evidence="1" id="KW-1133">Transmembrane helix</keyword>